<reference evidence="2" key="1">
    <citation type="journal article" date="2013" name="Science">
        <title>Gene transfer from bacteria and archaea facilitated evolution of an extremophilic eukaryote.</title>
        <authorList>
            <person name="Schonknecht G."/>
            <person name="Chen W.H."/>
            <person name="Ternes C.M."/>
            <person name="Barbier G.G."/>
            <person name="Shrestha R.P."/>
            <person name="Stanke M."/>
            <person name="Brautigam A."/>
            <person name="Baker B.J."/>
            <person name="Banfield J.F."/>
            <person name="Garavito R.M."/>
            <person name="Carr K."/>
            <person name="Wilkerson C."/>
            <person name="Rensing S.A."/>
            <person name="Gagneul D."/>
            <person name="Dickenson N.E."/>
            <person name="Oesterhelt C."/>
            <person name="Lercher M.J."/>
            <person name="Weber A.P."/>
        </authorList>
    </citation>
    <scope>NUCLEOTIDE SEQUENCE [LARGE SCALE GENOMIC DNA]</scope>
    <source>
        <strain evidence="2">074W</strain>
    </source>
</reference>
<name>M2X7L2_GALSU</name>
<keyword evidence="2" id="KW-1185">Reference proteome</keyword>
<proteinExistence type="predicted"/>
<accession>M2X7L2</accession>
<dbReference type="SUPFAM" id="SSF54637">
    <property type="entry name" value="Thioesterase/thiol ester dehydrase-isomerase"/>
    <property type="match status" value="1"/>
</dbReference>
<dbReference type="OrthoDB" id="6196at2759"/>
<evidence type="ECO:0000313" key="2">
    <source>
        <dbReference type="Proteomes" id="UP000030680"/>
    </source>
</evidence>
<dbReference type="EMBL" id="KB454485">
    <property type="protein sequence ID" value="EME32510.1"/>
    <property type="molecule type" value="Genomic_DNA"/>
</dbReference>
<dbReference type="RefSeq" id="XP_005709030.1">
    <property type="nucleotide sequence ID" value="XM_005708973.1"/>
</dbReference>
<dbReference type="eggNOG" id="ENOG502SZA8">
    <property type="taxonomic scope" value="Eukaryota"/>
</dbReference>
<dbReference type="AlphaFoldDB" id="M2X7L2"/>
<evidence type="ECO:0000313" key="1">
    <source>
        <dbReference type="EMBL" id="EME32510.1"/>
    </source>
</evidence>
<dbReference type="Gramene" id="EME32510">
    <property type="protein sequence ID" value="EME32510"/>
    <property type="gene ID" value="Gasu_02850"/>
</dbReference>
<dbReference type="KEGG" id="gsl:Gasu_02850"/>
<protein>
    <submittedName>
        <fullName evidence="1">(3R)-hydroxymyristoyl-[acyl-carrier-protein] dehydratase</fullName>
    </submittedName>
</protein>
<dbReference type="Proteomes" id="UP000030680">
    <property type="component" value="Unassembled WGS sequence"/>
</dbReference>
<gene>
    <name evidence="1" type="ORF">Gasu_02850</name>
</gene>
<dbReference type="GeneID" id="17091081"/>
<organism evidence="1 2">
    <name type="scientific">Galdieria sulphuraria</name>
    <name type="common">Red alga</name>
    <dbReference type="NCBI Taxonomy" id="130081"/>
    <lineage>
        <taxon>Eukaryota</taxon>
        <taxon>Rhodophyta</taxon>
        <taxon>Bangiophyceae</taxon>
        <taxon>Galdieriales</taxon>
        <taxon>Galdieriaceae</taxon>
        <taxon>Galdieria</taxon>
    </lineage>
</organism>
<sequence>MKRWFSNGNLTKQQIFRLLAQREPFLFVDYAIENRVGESVVAAKQLREDDVPFFRHKQLEFMGQAGCLLVKQCPEFSEKFPVFVGMEEVRWEVEILDPGCTLYCRANFKGEPRERFGVVETIAWKHSNGRRRVFCSGELWFSFIQ</sequence>
<dbReference type="InterPro" id="IPR029069">
    <property type="entry name" value="HotDog_dom_sf"/>
</dbReference>
<dbReference type="Gene3D" id="3.10.129.10">
    <property type="entry name" value="Hotdog Thioesterase"/>
    <property type="match status" value="1"/>
</dbReference>